<keyword evidence="2" id="KW-0812">Transmembrane</keyword>
<dbReference type="Proteomes" id="UP000184497">
    <property type="component" value="Unassembled WGS sequence"/>
</dbReference>
<evidence type="ECO:0000256" key="2">
    <source>
        <dbReference type="SAM" id="Phobius"/>
    </source>
</evidence>
<accession>A0A1M6R3V8</accession>
<dbReference type="STRING" id="564117.SAMN05216369_1297"/>
<reference evidence="4" key="1">
    <citation type="submission" date="2016-11" db="EMBL/GenBank/DDBJ databases">
        <authorList>
            <person name="Varghese N."/>
            <person name="Submissions S."/>
        </authorList>
    </citation>
    <scope>NUCLEOTIDE SEQUENCE [LARGE SCALE GENOMIC DNA]</scope>
    <source>
        <strain evidence="4">CGMCC 1.10835</strain>
    </source>
</reference>
<name>A0A1M6R3V8_9GAMM</name>
<keyword evidence="2" id="KW-0472">Membrane</keyword>
<feature type="region of interest" description="Disordered" evidence="1">
    <location>
        <begin position="1"/>
        <end position="21"/>
    </location>
</feature>
<sequence length="230" mass="25084">MSLAMNETTKDKPTSAPPPAKKGFSGLHVFGVVLLTIVATVGVGYWWLSHYVFPENFDPVTLNASEQNSLNNKLNSLGIDTQGGESGRPLQPEPYSEEGARREVHFSERELNSMLANNTDLAQRLAVDLSDNLLSALLLVPLEEDFPLLGGRTLRVNAGVELSFANGRPLVKLRGVSLMGVPIPNAWLGNLKNVDLVNEFGANPGFWQSFAAGVDYIQVEDGRLLVRLKE</sequence>
<keyword evidence="4" id="KW-1185">Reference proteome</keyword>
<proteinExistence type="predicted"/>
<gene>
    <name evidence="3" type="ORF">SAMN05216369_1297</name>
</gene>
<evidence type="ECO:0008006" key="5">
    <source>
        <dbReference type="Google" id="ProtNLM"/>
    </source>
</evidence>
<evidence type="ECO:0000313" key="4">
    <source>
        <dbReference type="Proteomes" id="UP000184497"/>
    </source>
</evidence>
<dbReference type="EMBL" id="FRAQ01000001">
    <property type="protein sequence ID" value="SHK27185.1"/>
    <property type="molecule type" value="Genomic_DNA"/>
</dbReference>
<keyword evidence="2" id="KW-1133">Transmembrane helix</keyword>
<organism evidence="3 4">
    <name type="scientific">Marinobacter antarcticus</name>
    <dbReference type="NCBI Taxonomy" id="564117"/>
    <lineage>
        <taxon>Bacteria</taxon>
        <taxon>Pseudomonadati</taxon>
        <taxon>Pseudomonadota</taxon>
        <taxon>Gammaproteobacteria</taxon>
        <taxon>Pseudomonadales</taxon>
        <taxon>Marinobacteraceae</taxon>
        <taxon>Marinobacter</taxon>
    </lineage>
</organism>
<evidence type="ECO:0000256" key="1">
    <source>
        <dbReference type="SAM" id="MobiDB-lite"/>
    </source>
</evidence>
<evidence type="ECO:0000313" key="3">
    <source>
        <dbReference type="EMBL" id="SHK27185.1"/>
    </source>
</evidence>
<feature type="transmembrane region" description="Helical" evidence="2">
    <location>
        <begin position="27"/>
        <end position="48"/>
    </location>
</feature>
<dbReference type="AlphaFoldDB" id="A0A1M6R3V8"/>
<feature type="region of interest" description="Disordered" evidence="1">
    <location>
        <begin position="73"/>
        <end position="100"/>
    </location>
</feature>
<protein>
    <recommendedName>
        <fullName evidence="5">Arginine N-succinyltransferase</fullName>
    </recommendedName>
</protein>